<reference evidence="5 6" key="1">
    <citation type="submission" date="2019-06" db="EMBL/GenBank/DDBJ databases">
        <title>Sequencing the genomes of 1000 actinobacteria strains.</title>
        <authorList>
            <person name="Klenk H.-P."/>
        </authorList>
    </citation>
    <scope>NUCLEOTIDE SEQUENCE [LARGE SCALE GENOMIC DNA]</scope>
    <source>
        <strain evidence="5 6">DSM 44826</strain>
    </source>
</reference>
<feature type="binding site" evidence="4">
    <location>
        <position position="93"/>
    </location>
    <ligand>
        <name>Zn(2+)</name>
        <dbReference type="ChEBI" id="CHEBI:29105"/>
    </ligand>
</feature>
<dbReference type="EMBL" id="VIWT01000006">
    <property type="protein sequence ID" value="TWF73011.1"/>
    <property type="molecule type" value="Genomic_DNA"/>
</dbReference>
<protein>
    <recommendedName>
        <fullName evidence="4">Hydrogenase maturation factor HypA</fullName>
    </recommendedName>
</protein>
<gene>
    <name evidence="4" type="primary">hypA</name>
    <name evidence="5" type="ORF">FHX73_16162</name>
</gene>
<feature type="binding site" evidence="4">
    <location>
        <position position="76"/>
    </location>
    <ligand>
        <name>Zn(2+)</name>
        <dbReference type="ChEBI" id="CHEBI:29105"/>
    </ligand>
</feature>
<feature type="binding site" evidence="4">
    <location>
        <position position="90"/>
    </location>
    <ligand>
        <name>Zn(2+)</name>
        <dbReference type="ChEBI" id="CHEBI:29105"/>
    </ligand>
</feature>
<comment type="caution">
    <text evidence="5">The sequence shown here is derived from an EMBL/GenBank/DDBJ whole genome shotgun (WGS) entry which is preliminary data.</text>
</comment>
<sequence length="129" mass="13380">MHEMSLALAVVEQVADAARARGIGAVRRVVLRVGELAGVVPDALAFCFELACEGTVLAGAELATEWLAGRARCRACGHDWATGLPPQLACPACDSADTVLLSGRELEIGSVHWAEPEAATAATAAIEEE</sequence>
<dbReference type="Proteomes" id="UP000317940">
    <property type="component" value="Unassembled WGS sequence"/>
</dbReference>
<organism evidence="5 6">
    <name type="scientific">Kitasatospora viridis</name>
    <dbReference type="NCBI Taxonomy" id="281105"/>
    <lineage>
        <taxon>Bacteria</taxon>
        <taxon>Bacillati</taxon>
        <taxon>Actinomycetota</taxon>
        <taxon>Actinomycetes</taxon>
        <taxon>Kitasatosporales</taxon>
        <taxon>Streptomycetaceae</taxon>
        <taxon>Kitasatospora</taxon>
    </lineage>
</organism>
<dbReference type="NCBIfam" id="TIGR00100">
    <property type="entry name" value="hypA"/>
    <property type="match status" value="1"/>
</dbReference>
<dbReference type="AlphaFoldDB" id="A0A561SDQ9"/>
<dbReference type="GO" id="GO:0051604">
    <property type="term" value="P:protein maturation"/>
    <property type="evidence" value="ECO:0007669"/>
    <property type="project" value="InterPro"/>
</dbReference>
<dbReference type="HAMAP" id="MF_00213">
    <property type="entry name" value="HypA_HybF"/>
    <property type="match status" value="1"/>
</dbReference>
<evidence type="ECO:0000256" key="2">
    <source>
        <dbReference type="ARBA" id="ARBA00022723"/>
    </source>
</evidence>
<dbReference type="GO" id="GO:0008270">
    <property type="term" value="F:zinc ion binding"/>
    <property type="evidence" value="ECO:0007669"/>
    <property type="project" value="UniProtKB-UniRule"/>
</dbReference>
<accession>A0A561SDQ9</accession>
<comment type="similarity">
    <text evidence="4">Belongs to the HypA/HybF family.</text>
</comment>
<name>A0A561SDQ9_9ACTN</name>
<evidence type="ECO:0000313" key="6">
    <source>
        <dbReference type="Proteomes" id="UP000317940"/>
    </source>
</evidence>
<comment type="function">
    <text evidence="4">Involved in the maturation of [NiFe] hydrogenases. Required for nickel insertion into the metal center of the hydrogenase.</text>
</comment>
<evidence type="ECO:0000256" key="3">
    <source>
        <dbReference type="ARBA" id="ARBA00022833"/>
    </source>
</evidence>
<proteinExistence type="inferred from homology"/>
<feature type="binding site" evidence="4">
    <location>
        <position position="2"/>
    </location>
    <ligand>
        <name>Ni(2+)</name>
        <dbReference type="ChEBI" id="CHEBI:49786"/>
    </ligand>
</feature>
<keyword evidence="6" id="KW-1185">Reference proteome</keyword>
<evidence type="ECO:0000256" key="1">
    <source>
        <dbReference type="ARBA" id="ARBA00022596"/>
    </source>
</evidence>
<dbReference type="Gene3D" id="3.30.2320.80">
    <property type="match status" value="1"/>
</dbReference>
<dbReference type="InterPro" id="IPR000688">
    <property type="entry name" value="HypA/HybF"/>
</dbReference>
<evidence type="ECO:0000256" key="4">
    <source>
        <dbReference type="HAMAP-Rule" id="MF_00213"/>
    </source>
</evidence>
<evidence type="ECO:0000313" key="5">
    <source>
        <dbReference type="EMBL" id="TWF73011.1"/>
    </source>
</evidence>
<dbReference type="RefSeq" id="WP_145910992.1">
    <property type="nucleotide sequence ID" value="NZ_BAAAMZ010000005.1"/>
</dbReference>
<dbReference type="PIRSF" id="PIRSF004761">
    <property type="entry name" value="Hydrgn_mat_HypA"/>
    <property type="match status" value="1"/>
</dbReference>
<keyword evidence="2 4" id="KW-0479">Metal-binding</keyword>
<dbReference type="Pfam" id="PF01155">
    <property type="entry name" value="HypA"/>
    <property type="match status" value="1"/>
</dbReference>
<feature type="binding site" evidence="4">
    <location>
        <position position="73"/>
    </location>
    <ligand>
        <name>Zn(2+)</name>
        <dbReference type="ChEBI" id="CHEBI:29105"/>
    </ligand>
</feature>
<keyword evidence="1 4" id="KW-0533">Nickel</keyword>
<keyword evidence="3 4" id="KW-0862">Zinc</keyword>
<dbReference type="OrthoDB" id="288014at2"/>
<dbReference type="PANTHER" id="PTHR34535">
    <property type="entry name" value="HYDROGENASE MATURATION FACTOR HYPA"/>
    <property type="match status" value="1"/>
</dbReference>
<dbReference type="PANTHER" id="PTHR34535:SF3">
    <property type="entry name" value="HYDROGENASE MATURATION FACTOR HYPA"/>
    <property type="match status" value="1"/>
</dbReference>
<dbReference type="GO" id="GO:0016151">
    <property type="term" value="F:nickel cation binding"/>
    <property type="evidence" value="ECO:0007669"/>
    <property type="project" value="UniProtKB-UniRule"/>
</dbReference>